<dbReference type="EMBL" id="OV170225">
    <property type="protein sequence ID" value="CAH0725752.1"/>
    <property type="molecule type" value="Genomic_DNA"/>
</dbReference>
<dbReference type="NCBIfam" id="TIGR00324">
    <property type="entry name" value="endA"/>
    <property type="match status" value="1"/>
</dbReference>
<feature type="domain" description="tRNA intron endonuclease catalytic" evidence="8">
    <location>
        <begin position="243"/>
        <end position="325"/>
    </location>
</feature>
<dbReference type="GO" id="GO:0000214">
    <property type="term" value="C:tRNA-intron endonuclease complex"/>
    <property type="evidence" value="ECO:0007669"/>
    <property type="project" value="InterPro"/>
</dbReference>
<dbReference type="Pfam" id="PF02778">
    <property type="entry name" value="tRNA_int_endo_N"/>
    <property type="match status" value="1"/>
</dbReference>
<keyword evidence="4" id="KW-0456">Lyase</keyword>
<evidence type="ECO:0000259" key="8">
    <source>
        <dbReference type="Pfam" id="PF01974"/>
    </source>
</evidence>
<keyword evidence="11" id="KW-1185">Reference proteome</keyword>
<sequence length="356" mass="40702">MTSLQSNADCQVNDSKNAFPTDAESSLHLPLDGSMCIVFTGHYNGVGVEIRSPNEMALLSHMGCFGKGSASRSKPKIIENNTSPSIMRKRQFLKRNYWYKKFEKHERIIESDNFFKDIDNLITKIVHDTKNQVGRDVIDLVSTDDENSGNENCNNQTEFEELGKNNIVVLVPNSDSEGDNYFANIKPKCCINKISLQEKLILTLEEAFFLLYGLGCLQVVYNDHHIFNIEECWKAFSESNSQFIERYVVYHYFRSKGYIVKPGIKFGGDYLLYKEGPSVNHADYIVIINFGHNNFNWVSILGHVRMATTTVKEIMIAEVIKPSKINIDLPQDLCEYKVRELVLTRKLPVKINDSED</sequence>
<evidence type="ECO:0000256" key="7">
    <source>
        <dbReference type="PIRSR" id="PIRSR011789-1"/>
    </source>
</evidence>
<dbReference type="InterPro" id="IPR006676">
    <property type="entry name" value="tRNA_splic"/>
</dbReference>
<protein>
    <recommendedName>
        <fullName evidence="2">tRNA-intron lyase</fullName>
        <ecNumber evidence="2">4.6.1.16</ecNumber>
    </recommendedName>
    <alternativeName>
        <fullName evidence="5">tRNA-intron endonuclease Sen2</fullName>
    </alternativeName>
</protein>
<evidence type="ECO:0000259" key="9">
    <source>
        <dbReference type="Pfam" id="PF02778"/>
    </source>
</evidence>
<feature type="active site" evidence="7">
    <location>
        <position position="312"/>
    </location>
</feature>
<dbReference type="CDD" id="cd22363">
    <property type="entry name" value="tRNA-intron_lyase_C"/>
    <property type="match status" value="1"/>
</dbReference>
<dbReference type="OrthoDB" id="10249562at2759"/>
<dbReference type="GO" id="GO:0005737">
    <property type="term" value="C:cytoplasm"/>
    <property type="evidence" value="ECO:0007669"/>
    <property type="project" value="TreeGrafter"/>
</dbReference>
<dbReference type="PANTHER" id="PTHR21227:SF0">
    <property type="entry name" value="TRNA-SPLICING ENDONUCLEASE SUBUNIT SEN2"/>
    <property type="match status" value="1"/>
</dbReference>
<dbReference type="PANTHER" id="PTHR21227">
    <property type="entry name" value="TRNA-SPLICING ENDONUCLEASE SUBUNIT SEN2"/>
    <property type="match status" value="1"/>
</dbReference>
<feature type="non-terminal residue" evidence="10">
    <location>
        <position position="356"/>
    </location>
</feature>
<dbReference type="GO" id="GO:0003676">
    <property type="term" value="F:nucleic acid binding"/>
    <property type="evidence" value="ECO:0007669"/>
    <property type="project" value="InterPro"/>
</dbReference>
<evidence type="ECO:0000256" key="4">
    <source>
        <dbReference type="ARBA" id="ARBA00023239"/>
    </source>
</evidence>
<evidence type="ECO:0000256" key="5">
    <source>
        <dbReference type="ARBA" id="ARBA00032432"/>
    </source>
</evidence>
<feature type="active site" evidence="7">
    <location>
        <position position="273"/>
    </location>
</feature>
<dbReference type="Proteomes" id="UP000838878">
    <property type="component" value="Chromosome 5"/>
</dbReference>
<organism evidence="10 11">
    <name type="scientific">Brenthis ino</name>
    <name type="common">lesser marbled fritillary</name>
    <dbReference type="NCBI Taxonomy" id="405034"/>
    <lineage>
        <taxon>Eukaryota</taxon>
        <taxon>Metazoa</taxon>
        <taxon>Ecdysozoa</taxon>
        <taxon>Arthropoda</taxon>
        <taxon>Hexapoda</taxon>
        <taxon>Insecta</taxon>
        <taxon>Pterygota</taxon>
        <taxon>Neoptera</taxon>
        <taxon>Endopterygota</taxon>
        <taxon>Lepidoptera</taxon>
        <taxon>Glossata</taxon>
        <taxon>Ditrysia</taxon>
        <taxon>Papilionoidea</taxon>
        <taxon>Nymphalidae</taxon>
        <taxon>Heliconiinae</taxon>
        <taxon>Argynnini</taxon>
        <taxon>Brenthis</taxon>
    </lineage>
</organism>
<dbReference type="SUPFAM" id="SSF53032">
    <property type="entry name" value="tRNA-intron endonuclease catalytic domain-like"/>
    <property type="match status" value="1"/>
</dbReference>
<feature type="domain" description="tRNA intron endonuclease N-terminal" evidence="9">
    <location>
        <begin position="197"/>
        <end position="233"/>
    </location>
</feature>
<evidence type="ECO:0000256" key="3">
    <source>
        <dbReference type="ARBA" id="ARBA00022694"/>
    </source>
</evidence>
<dbReference type="InterPro" id="IPR011856">
    <property type="entry name" value="tRNA_endonuc-like_dom_sf"/>
</dbReference>
<dbReference type="InterPro" id="IPR006678">
    <property type="entry name" value="tRNA_intron_Endonuc_N"/>
</dbReference>
<dbReference type="InterPro" id="IPR016589">
    <property type="entry name" value="tRNA_splic_SEN2"/>
</dbReference>
<evidence type="ECO:0000313" key="10">
    <source>
        <dbReference type="EMBL" id="CAH0725752.1"/>
    </source>
</evidence>
<dbReference type="PIRSF" id="PIRSF011789">
    <property type="entry name" value="tRNA_splic_SEN2"/>
    <property type="match status" value="1"/>
</dbReference>
<evidence type="ECO:0000256" key="2">
    <source>
        <dbReference type="ARBA" id="ARBA00012573"/>
    </source>
</evidence>
<proteinExistence type="inferred from homology"/>
<evidence type="ECO:0000256" key="1">
    <source>
        <dbReference type="ARBA" id="ARBA00008078"/>
    </source>
</evidence>
<dbReference type="InterPro" id="IPR036167">
    <property type="entry name" value="tRNA_intron_Endo_cat-like_sf"/>
</dbReference>
<feature type="active site" evidence="7">
    <location>
        <position position="281"/>
    </location>
</feature>
<name>A0A8J9UTT1_9NEOP</name>
<dbReference type="EC" id="4.6.1.16" evidence="2"/>
<dbReference type="Gene3D" id="3.40.1350.10">
    <property type="match status" value="1"/>
</dbReference>
<comment type="similarity">
    <text evidence="1">Belongs to the tRNA-intron endonuclease family.</text>
</comment>
<reference evidence="10" key="1">
    <citation type="submission" date="2021-12" db="EMBL/GenBank/DDBJ databases">
        <authorList>
            <person name="Martin H S."/>
        </authorList>
    </citation>
    <scope>NUCLEOTIDE SEQUENCE</scope>
</reference>
<dbReference type="Pfam" id="PF01974">
    <property type="entry name" value="tRNA_int_endo"/>
    <property type="match status" value="1"/>
</dbReference>
<comment type="catalytic activity">
    <reaction evidence="6">
        <text>pretRNA = a 3'-half-tRNA molecule with a 5'-OH end + a 5'-half-tRNA molecule with a 2',3'-cyclic phosphate end + an intron with a 2',3'-cyclic phosphate and a 5'-hydroxyl terminus.</text>
        <dbReference type="EC" id="4.6.1.16"/>
    </reaction>
</comment>
<evidence type="ECO:0000256" key="6">
    <source>
        <dbReference type="ARBA" id="ARBA00034031"/>
    </source>
</evidence>
<gene>
    <name evidence="10" type="ORF">BINO364_LOCUS11301</name>
</gene>
<evidence type="ECO:0000313" key="11">
    <source>
        <dbReference type="Proteomes" id="UP000838878"/>
    </source>
</evidence>
<dbReference type="GO" id="GO:0000213">
    <property type="term" value="F:tRNA-intron lyase activity"/>
    <property type="evidence" value="ECO:0007669"/>
    <property type="project" value="UniProtKB-EC"/>
</dbReference>
<dbReference type="AlphaFoldDB" id="A0A8J9UTT1"/>
<keyword evidence="3" id="KW-0819">tRNA processing</keyword>
<accession>A0A8J9UTT1</accession>
<dbReference type="GO" id="GO:0000379">
    <property type="term" value="P:tRNA-type intron splice site recognition and cleavage"/>
    <property type="evidence" value="ECO:0007669"/>
    <property type="project" value="TreeGrafter"/>
</dbReference>
<dbReference type="InterPro" id="IPR006677">
    <property type="entry name" value="tRNA_intron_Endonuc_cat-like"/>
</dbReference>